<evidence type="ECO:0000313" key="2">
    <source>
        <dbReference type="Proteomes" id="UP000053732"/>
    </source>
</evidence>
<organism evidence="1 2">
    <name type="scientific">Penicillium camemberti (strain FM 013)</name>
    <dbReference type="NCBI Taxonomy" id="1429867"/>
    <lineage>
        <taxon>Eukaryota</taxon>
        <taxon>Fungi</taxon>
        <taxon>Dikarya</taxon>
        <taxon>Ascomycota</taxon>
        <taxon>Pezizomycotina</taxon>
        <taxon>Eurotiomycetes</taxon>
        <taxon>Eurotiomycetidae</taxon>
        <taxon>Eurotiales</taxon>
        <taxon>Aspergillaceae</taxon>
        <taxon>Penicillium</taxon>
    </lineage>
</organism>
<reference evidence="1 2" key="1">
    <citation type="journal article" date="2014" name="Nat. Commun.">
        <title>Multiple recent horizontal transfers of a large genomic region in cheese making fungi.</title>
        <authorList>
            <person name="Cheeseman K."/>
            <person name="Ropars J."/>
            <person name="Renault P."/>
            <person name="Dupont J."/>
            <person name="Gouzy J."/>
            <person name="Branca A."/>
            <person name="Abraham A.L."/>
            <person name="Ceppi M."/>
            <person name="Conseiller E."/>
            <person name="Debuchy R."/>
            <person name="Malagnac F."/>
            <person name="Goarin A."/>
            <person name="Silar P."/>
            <person name="Lacoste S."/>
            <person name="Sallet E."/>
            <person name="Bensimon A."/>
            <person name="Giraud T."/>
            <person name="Brygoo Y."/>
        </authorList>
    </citation>
    <scope>NUCLEOTIDE SEQUENCE [LARGE SCALE GENOMIC DNA]</scope>
    <source>
        <strain evidence="2">FM 013</strain>
    </source>
</reference>
<evidence type="ECO:0000313" key="1">
    <source>
        <dbReference type="EMBL" id="CRL17382.1"/>
    </source>
</evidence>
<dbReference type="Proteomes" id="UP000053732">
    <property type="component" value="Unassembled WGS sequence"/>
</dbReference>
<protein>
    <submittedName>
        <fullName evidence="1">Str. FM013</fullName>
    </submittedName>
</protein>
<keyword evidence="2" id="KW-1185">Reference proteome</keyword>
<dbReference type="EMBL" id="HG793134">
    <property type="protein sequence ID" value="CRL17382.1"/>
    <property type="molecule type" value="Genomic_DNA"/>
</dbReference>
<sequence>MSDQIQGYCSFALSSAVVHVFDDGVIEGVCGALHTRIKQGAAGTACQRQKRGPRPYVVWTDASGTVQVLELVWHSATDQMLPSEANHVWQGPTGGLYTNDNLLQG</sequence>
<accession>A0A0G4NTF4</accession>
<proteinExistence type="predicted"/>
<name>A0A0G4NTF4_PENC3</name>
<dbReference type="AlphaFoldDB" id="A0A0G4NTF4"/>
<gene>
    <name evidence="1" type="ORF">PCAMFM013_S001g000342</name>
</gene>